<dbReference type="InterPro" id="IPR012132">
    <property type="entry name" value="GMC_OxRdtase"/>
</dbReference>
<feature type="binding site" evidence="5">
    <location>
        <position position="300"/>
    </location>
    <ligand>
        <name>FAD</name>
        <dbReference type="ChEBI" id="CHEBI:57692"/>
    </ligand>
</feature>
<comment type="cofactor">
    <cofactor evidence="1 5">
        <name>FAD</name>
        <dbReference type="ChEBI" id="CHEBI:57692"/>
    </cofactor>
</comment>
<evidence type="ECO:0000256" key="4">
    <source>
        <dbReference type="ARBA" id="ARBA00022827"/>
    </source>
</evidence>
<keyword evidence="9" id="KW-1185">Reference proteome</keyword>
<keyword evidence="4 5" id="KW-0274">FAD</keyword>
<comment type="similarity">
    <text evidence="2 6">Belongs to the GMC oxidoreductase family.</text>
</comment>
<dbReference type="SUPFAM" id="SSF54373">
    <property type="entry name" value="FAD-linked reductases, C-terminal domain"/>
    <property type="match status" value="1"/>
</dbReference>
<gene>
    <name evidence="8" type="ORF">BINO364_LOCUS5996</name>
</gene>
<dbReference type="GO" id="GO:0016614">
    <property type="term" value="F:oxidoreductase activity, acting on CH-OH group of donors"/>
    <property type="evidence" value="ECO:0007669"/>
    <property type="project" value="InterPro"/>
</dbReference>
<dbReference type="EMBL" id="OV170234">
    <property type="protein sequence ID" value="CAH0719689.1"/>
    <property type="molecule type" value="Genomic_DNA"/>
</dbReference>
<proteinExistence type="inferred from homology"/>
<dbReference type="Pfam" id="PF05199">
    <property type="entry name" value="GMC_oxred_C"/>
    <property type="match status" value="1"/>
</dbReference>
<dbReference type="Gene3D" id="3.50.50.60">
    <property type="entry name" value="FAD/NAD(P)-binding domain"/>
    <property type="match status" value="1"/>
</dbReference>
<evidence type="ECO:0000256" key="1">
    <source>
        <dbReference type="ARBA" id="ARBA00001974"/>
    </source>
</evidence>
<dbReference type="OrthoDB" id="284473at2759"/>
<protein>
    <recommendedName>
        <fullName evidence="7">Glucose-methanol-choline oxidoreductase N-terminal domain-containing protein</fullName>
    </recommendedName>
</protein>
<evidence type="ECO:0000313" key="8">
    <source>
        <dbReference type="EMBL" id="CAH0719689.1"/>
    </source>
</evidence>
<feature type="domain" description="Glucose-methanol-choline oxidoreductase N-terminal" evidence="7">
    <location>
        <begin position="156"/>
        <end position="179"/>
    </location>
</feature>
<evidence type="ECO:0000256" key="5">
    <source>
        <dbReference type="PIRSR" id="PIRSR000137-2"/>
    </source>
</evidence>
<dbReference type="InterPro" id="IPR036188">
    <property type="entry name" value="FAD/NAD-bd_sf"/>
</dbReference>
<dbReference type="AlphaFoldDB" id="A0A8J9UIC4"/>
<dbReference type="PIRSF" id="PIRSF000137">
    <property type="entry name" value="Alcohol_oxidase"/>
    <property type="match status" value="1"/>
</dbReference>
<reference evidence="8" key="1">
    <citation type="submission" date="2021-12" db="EMBL/GenBank/DDBJ databases">
        <authorList>
            <person name="Martin H S."/>
        </authorList>
    </citation>
    <scope>NUCLEOTIDE SEQUENCE</scope>
</reference>
<dbReference type="Pfam" id="PF00732">
    <property type="entry name" value="GMC_oxred_N"/>
    <property type="match status" value="1"/>
</dbReference>
<dbReference type="InterPro" id="IPR000172">
    <property type="entry name" value="GMC_OxRdtase_N"/>
</dbReference>
<feature type="non-terminal residue" evidence="8">
    <location>
        <position position="634"/>
    </location>
</feature>
<dbReference type="PANTHER" id="PTHR11552:SF147">
    <property type="entry name" value="CHOLINE DEHYDROGENASE, MITOCHONDRIAL"/>
    <property type="match status" value="1"/>
</dbReference>
<dbReference type="Proteomes" id="UP000838878">
    <property type="component" value="Chromosome 14"/>
</dbReference>
<keyword evidence="3 6" id="KW-0285">Flavoprotein</keyword>
<evidence type="ECO:0000313" key="9">
    <source>
        <dbReference type="Proteomes" id="UP000838878"/>
    </source>
</evidence>
<dbReference type="Gene3D" id="3.30.560.10">
    <property type="entry name" value="Glucose Oxidase, domain 3"/>
    <property type="match status" value="1"/>
</dbReference>
<evidence type="ECO:0000256" key="6">
    <source>
        <dbReference type="RuleBase" id="RU003968"/>
    </source>
</evidence>
<accession>A0A8J9UIC4</accession>
<dbReference type="PROSITE" id="PS00623">
    <property type="entry name" value="GMC_OXRED_1"/>
    <property type="match status" value="1"/>
</dbReference>
<dbReference type="GO" id="GO:0050660">
    <property type="term" value="F:flavin adenine dinucleotide binding"/>
    <property type="evidence" value="ECO:0007669"/>
    <property type="project" value="InterPro"/>
</dbReference>
<organism evidence="8 9">
    <name type="scientific">Brenthis ino</name>
    <name type="common">lesser marbled fritillary</name>
    <dbReference type="NCBI Taxonomy" id="405034"/>
    <lineage>
        <taxon>Eukaryota</taxon>
        <taxon>Metazoa</taxon>
        <taxon>Ecdysozoa</taxon>
        <taxon>Arthropoda</taxon>
        <taxon>Hexapoda</taxon>
        <taxon>Insecta</taxon>
        <taxon>Pterygota</taxon>
        <taxon>Neoptera</taxon>
        <taxon>Endopterygota</taxon>
        <taxon>Lepidoptera</taxon>
        <taxon>Glossata</taxon>
        <taxon>Ditrysia</taxon>
        <taxon>Papilionoidea</taxon>
        <taxon>Nymphalidae</taxon>
        <taxon>Heliconiinae</taxon>
        <taxon>Argynnini</taxon>
        <taxon>Brenthis</taxon>
    </lineage>
</organism>
<evidence type="ECO:0000259" key="7">
    <source>
        <dbReference type="PROSITE" id="PS00623"/>
    </source>
</evidence>
<sequence>MSLNNRNISVVHLGLTDLLLSAQSEKRCGRLSMSEAACGAGGAAGATFAAALQFFAASQCLLQEPWPPQASVKNGSSFDFIVVGGGTAGATLAARLSEMPYNVLLLEAGGDPPQESIIPGFKHAMKNSYYDWNFTTIDDYYSSQSLQDGKQKQPRGKMLGGSGSINDMIYSRGFPADYNEWATMVGEEWNWTNVLEYFKKTEYLTDERITENPLLAKLHGFDGEIEVTGSHQSTFTTDKYLEAFNELGFDIVNDMTNPYRIGAGRFSHTIREGKRHSSLTALLNKASKKANLYVLKDAQVTKILIDNGTAYAVEVWLGDDELYFYSKQEIIITAGTFNTAKLLLLSGIGPKDHLNYVGIDTVADLPVGDNYHDHTMVLTYLAAENGTCHQDEKASHIDTIKYLYDRSGSLAQTSDLAAYISFNNSTKNVPDFAIYPTCLPIDSGFYDACHTMLGFQEHICEIITSANKEYEIFSLAVVNLKPKSRGRVRLESLDPLDPPLIYSGTFSDDSDLDNYPDAIKIAWSIADTDYFKTKKAFVLDLKIDQCNDTYNDEFLKCLAKSTVMSAWHAVGTAAMGTVVDSRLRVKDVGRLRVADASVMPSVVRGNTNAPVVMIAEKAADFIKDDLDFWINVIN</sequence>
<dbReference type="SUPFAM" id="SSF51905">
    <property type="entry name" value="FAD/NAD(P)-binding domain"/>
    <property type="match status" value="1"/>
</dbReference>
<feature type="binding site" evidence="5">
    <location>
        <begin position="567"/>
        <end position="568"/>
    </location>
    <ligand>
        <name>FAD</name>
        <dbReference type="ChEBI" id="CHEBI:57692"/>
    </ligand>
</feature>
<evidence type="ECO:0000256" key="3">
    <source>
        <dbReference type="ARBA" id="ARBA00022630"/>
    </source>
</evidence>
<dbReference type="InterPro" id="IPR007867">
    <property type="entry name" value="GMC_OxRtase_C"/>
</dbReference>
<name>A0A8J9UIC4_9NEOP</name>
<evidence type="ECO:0000256" key="2">
    <source>
        <dbReference type="ARBA" id="ARBA00010790"/>
    </source>
</evidence>
<dbReference type="PANTHER" id="PTHR11552">
    <property type="entry name" value="GLUCOSE-METHANOL-CHOLINE GMC OXIDOREDUCTASE"/>
    <property type="match status" value="1"/>
</dbReference>